<protein>
    <submittedName>
        <fullName evidence="1">Uncharacterized protein</fullName>
    </submittedName>
</protein>
<reference evidence="2" key="1">
    <citation type="submission" date="2014-09" db="EMBL/GenBank/DDBJ databases">
        <authorList>
            <person name="Mudge J."/>
            <person name="Ramaraj T."/>
            <person name="Lindquist I.E."/>
            <person name="Bharti A.K."/>
            <person name="Sundararajan A."/>
            <person name="Cameron C.T."/>
            <person name="Woodward J.E."/>
            <person name="May G.D."/>
            <person name="Brubaker C."/>
            <person name="Broadhvest J."/>
            <person name="Wilkins T.A."/>
        </authorList>
    </citation>
    <scope>NUCLEOTIDE SEQUENCE</scope>
    <source>
        <strain evidence="2">cv. AKA8401</strain>
    </source>
</reference>
<organism evidence="1 2">
    <name type="scientific">Gossypium arboreum</name>
    <name type="common">Tree cotton</name>
    <name type="synonym">Gossypium nanking</name>
    <dbReference type="NCBI Taxonomy" id="29729"/>
    <lineage>
        <taxon>Eukaryota</taxon>
        <taxon>Viridiplantae</taxon>
        <taxon>Streptophyta</taxon>
        <taxon>Embryophyta</taxon>
        <taxon>Tracheophyta</taxon>
        <taxon>Spermatophyta</taxon>
        <taxon>Magnoliopsida</taxon>
        <taxon>eudicotyledons</taxon>
        <taxon>Gunneridae</taxon>
        <taxon>Pentapetalae</taxon>
        <taxon>rosids</taxon>
        <taxon>malvids</taxon>
        <taxon>Malvales</taxon>
        <taxon>Malvaceae</taxon>
        <taxon>Malvoideae</taxon>
        <taxon>Gossypium</taxon>
    </lineage>
</organism>
<keyword evidence="2" id="KW-1185">Reference proteome</keyword>
<evidence type="ECO:0000313" key="1">
    <source>
        <dbReference type="EMBL" id="KHG10353.1"/>
    </source>
</evidence>
<accession>A0A0B0N7B6</accession>
<dbReference type="Proteomes" id="UP000032142">
    <property type="component" value="Unassembled WGS sequence"/>
</dbReference>
<proteinExistence type="predicted"/>
<dbReference type="EMBL" id="KN393713">
    <property type="protein sequence ID" value="KHG10353.1"/>
    <property type="molecule type" value="Genomic_DNA"/>
</dbReference>
<sequence length="10" mass="1144">MYLLLNSGHP</sequence>
<evidence type="ECO:0000313" key="2">
    <source>
        <dbReference type="Proteomes" id="UP000032142"/>
    </source>
</evidence>
<gene>
    <name evidence="1" type="ORF">F383_11347</name>
</gene>
<name>A0A0B0N7B6_GOSAR</name>